<evidence type="ECO:0000256" key="20">
    <source>
        <dbReference type="PIRSR" id="PIRSR600823-3"/>
    </source>
</evidence>
<evidence type="ECO:0000256" key="11">
    <source>
        <dbReference type="ARBA" id="ARBA00022837"/>
    </source>
</evidence>
<evidence type="ECO:0000256" key="22">
    <source>
        <dbReference type="PIRSR" id="PIRSR600823-5"/>
    </source>
</evidence>
<dbReference type="GO" id="GO:0042744">
    <property type="term" value="P:hydrogen peroxide catabolic process"/>
    <property type="evidence" value="ECO:0007669"/>
    <property type="project" value="UniProtKB-KW"/>
</dbReference>
<evidence type="ECO:0000256" key="10">
    <source>
        <dbReference type="ARBA" id="ARBA00022729"/>
    </source>
</evidence>
<dbReference type="Gene3D" id="1.10.520.10">
    <property type="match status" value="1"/>
</dbReference>
<feature type="binding site" description="axial binding residue" evidence="20">
    <location>
        <position position="405"/>
    </location>
    <ligand>
        <name>heme b</name>
        <dbReference type="ChEBI" id="CHEBI:60344"/>
    </ligand>
    <ligandPart>
        <name>Fe</name>
        <dbReference type="ChEBI" id="CHEBI:18248"/>
    </ligandPart>
</feature>
<keyword evidence="15" id="KW-0325">Glycoprotein</keyword>
<sequence>HKLLQIANTVTSSSRDSSSGEMVKLAALALLALLGSVACQGDNGSPAESPAYSPSSAPASLKTISYPPAASPSQPMPSPVVLSPSPLAQPPSPSIDLGAPSQSPPVYPPSVSQPALPPSGSSSATSASSPEYLPSPSPSVSTQTPPTYSPDPSPPTNSTSPSPSSPSTIAYPPSPSPSQSTYPPSPSPINTRQPNPPSPDPASYIPSPSPSPSPSPDSPAPAPYPPISNSPSPGLSVGHYSYSCPNAEAIVRDAVKNATEKNRGTGAGLIRLFFHDCFVRGCDASVLLNTTGSGEPTELKGPPNLTLRGFEVIDAAKAALEEACPGVVSCADVLAFAGRDATFFLTNRTAAYFPMPAGRYDGRVSFANETTLNLPSPSSGLQQLNHSFHAKGLSLEDMVTLSGAHSVGRSSCSSFHGRLSPNSSDMDPEFASSLRKQCSSSDPTAMQDFKTPDDLDRQYYQNAVDHKVLFTSDAALMASNETARMVLDNAHVSGLWEKKFAAAMVKMGGVGVKTSADGEIRKKCWIINKV</sequence>
<evidence type="ECO:0000256" key="3">
    <source>
        <dbReference type="ARBA" id="ARBA00004613"/>
    </source>
</evidence>
<feature type="binding site" evidence="20">
    <location>
        <position position="281"/>
    </location>
    <ligand>
        <name>Ca(2+)</name>
        <dbReference type="ChEBI" id="CHEBI:29108"/>
        <label>1</label>
    </ligand>
</feature>
<evidence type="ECO:0000256" key="19">
    <source>
        <dbReference type="PIRSR" id="PIRSR600823-2"/>
    </source>
</evidence>
<feature type="binding site" evidence="20">
    <location>
        <position position="279"/>
    </location>
    <ligand>
        <name>Ca(2+)</name>
        <dbReference type="ChEBI" id="CHEBI:29108"/>
        <label>1</label>
    </ligand>
</feature>
<dbReference type="PROSITE" id="PS00435">
    <property type="entry name" value="PEROXIDASE_1"/>
    <property type="match status" value="1"/>
</dbReference>
<keyword evidence="10 24" id="KW-0732">Signal</keyword>
<dbReference type="SUPFAM" id="SSF48113">
    <property type="entry name" value="Heme-dependent peroxidases"/>
    <property type="match status" value="1"/>
</dbReference>
<dbReference type="PROSITE" id="PS50873">
    <property type="entry name" value="PEROXIDASE_4"/>
    <property type="match status" value="1"/>
</dbReference>
<dbReference type="PROSITE" id="PS00436">
    <property type="entry name" value="PEROXIDASE_2"/>
    <property type="match status" value="1"/>
</dbReference>
<reference evidence="26" key="3">
    <citation type="journal article" date="2017" name="Nature">
        <title>Genome sequence of the progenitor of the wheat D genome Aegilops tauschii.</title>
        <authorList>
            <person name="Luo M.C."/>
            <person name="Gu Y.Q."/>
            <person name="Puiu D."/>
            <person name="Wang H."/>
            <person name="Twardziok S.O."/>
            <person name="Deal K.R."/>
            <person name="Huo N."/>
            <person name="Zhu T."/>
            <person name="Wang L."/>
            <person name="Wang Y."/>
            <person name="McGuire P.E."/>
            <person name="Liu S."/>
            <person name="Long H."/>
            <person name="Ramasamy R.K."/>
            <person name="Rodriguez J.C."/>
            <person name="Van S.L."/>
            <person name="Yuan L."/>
            <person name="Wang Z."/>
            <person name="Xia Z."/>
            <person name="Xiao L."/>
            <person name="Anderson O.D."/>
            <person name="Ouyang S."/>
            <person name="Liang Y."/>
            <person name="Zimin A.V."/>
            <person name="Pertea G."/>
            <person name="Qi P."/>
            <person name="Bennetzen J.L."/>
            <person name="Dai X."/>
            <person name="Dawson M.W."/>
            <person name="Muller H.G."/>
            <person name="Kugler K."/>
            <person name="Rivarola-Duarte L."/>
            <person name="Spannagl M."/>
            <person name="Mayer K.F.X."/>
            <person name="Lu F.H."/>
            <person name="Bevan M.W."/>
            <person name="Leroy P."/>
            <person name="Li P."/>
            <person name="You F.M."/>
            <person name="Sun Q."/>
            <person name="Liu Z."/>
            <person name="Lyons E."/>
            <person name="Wicker T."/>
            <person name="Salzberg S.L."/>
            <person name="Devos K.M."/>
            <person name="Dvorak J."/>
        </authorList>
    </citation>
    <scope>NUCLEOTIDE SEQUENCE [LARGE SCALE GENOMIC DNA]</scope>
    <source>
        <strain evidence="26">cv. AL8/78</strain>
    </source>
</reference>
<feature type="active site" description="Proton acceptor" evidence="18">
    <location>
        <position position="275"/>
    </location>
</feature>
<feature type="disulfide bond" evidence="22">
    <location>
        <begin position="330"/>
        <end position="524"/>
    </location>
</feature>
<dbReference type="PRINTS" id="PR00458">
    <property type="entry name" value="PEROXIDASE"/>
</dbReference>
<evidence type="ECO:0000256" key="2">
    <source>
        <dbReference type="ARBA" id="ARBA00002322"/>
    </source>
</evidence>
<feature type="compositionally biased region" description="Low complexity" evidence="23">
    <location>
        <begin position="45"/>
        <end position="60"/>
    </location>
</feature>
<comment type="catalytic activity">
    <reaction evidence="1">
        <text>2 a phenolic donor + H2O2 = 2 a phenolic radical donor + 2 H2O</text>
        <dbReference type="Rhea" id="RHEA:56136"/>
        <dbReference type="ChEBI" id="CHEBI:15377"/>
        <dbReference type="ChEBI" id="CHEBI:16240"/>
        <dbReference type="ChEBI" id="CHEBI:139520"/>
        <dbReference type="ChEBI" id="CHEBI:139521"/>
        <dbReference type="EC" id="1.11.1.7"/>
    </reaction>
</comment>
<keyword evidence="6" id="KW-0964">Secreted</keyword>
<dbReference type="Gene3D" id="1.10.420.10">
    <property type="entry name" value="Peroxidase, domain 2"/>
    <property type="match status" value="1"/>
</dbReference>
<dbReference type="GO" id="GO:0006979">
    <property type="term" value="P:response to oxidative stress"/>
    <property type="evidence" value="ECO:0007669"/>
    <property type="project" value="InterPro"/>
</dbReference>
<keyword evidence="13 20" id="KW-0408">Iron</keyword>
<dbReference type="EC" id="1.11.1.7" evidence="5"/>
<keyword evidence="9 20" id="KW-0479">Metal-binding</keyword>
<feature type="compositionally biased region" description="Low complexity" evidence="23">
    <location>
        <begin position="109"/>
        <end position="146"/>
    </location>
</feature>
<evidence type="ECO:0000313" key="26">
    <source>
        <dbReference type="EnsemblPlants" id="AET2Gv20304500.2"/>
    </source>
</evidence>
<feature type="compositionally biased region" description="Pro residues" evidence="23">
    <location>
        <begin position="207"/>
        <end position="228"/>
    </location>
</feature>
<evidence type="ECO:0000256" key="4">
    <source>
        <dbReference type="ARBA" id="ARBA00006873"/>
    </source>
</evidence>
<dbReference type="PANTHER" id="PTHR31235">
    <property type="entry name" value="PEROXIDASE 25-RELATED"/>
    <property type="match status" value="1"/>
</dbReference>
<dbReference type="Pfam" id="PF00141">
    <property type="entry name" value="peroxidase"/>
    <property type="match status" value="1"/>
</dbReference>
<dbReference type="CDD" id="cd00693">
    <property type="entry name" value="secretory_peroxidase"/>
    <property type="match status" value="1"/>
</dbReference>
<dbReference type="InterPro" id="IPR000823">
    <property type="entry name" value="Peroxidase_pln"/>
</dbReference>
<evidence type="ECO:0000256" key="9">
    <source>
        <dbReference type="ARBA" id="ARBA00022723"/>
    </source>
</evidence>
<reference evidence="27" key="2">
    <citation type="journal article" date="2017" name="Nat. Plants">
        <title>The Aegilops tauschii genome reveals multiple impacts of transposons.</title>
        <authorList>
            <person name="Zhao G."/>
            <person name="Zou C."/>
            <person name="Li K."/>
            <person name="Wang K."/>
            <person name="Li T."/>
            <person name="Gao L."/>
            <person name="Zhang X."/>
            <person name="Wang H."/>
            <person name="Yang Z."/>
            <person name="Liu X."/>
            <person name="Jiang W."/>
            <person name="Mao L."/>
            <person name="Kong X."/>
            <person name="Jiao Y."/>
            <person name="Jia J."/>
        </authorList>
    </citation>
    <scope>NUCLEOTIDE SEQUENCE [LARGE SCALE GENOMIC DNA]</scope>
    <source>
        <strain evidence="27">cv. AL8/78</strain>
    </source>
</reference>
<feature type="binding site" evidence="20">
    <location>
        <position position="283"/>
    </location>
    <ligand>
        <name>Ca(2+)</name>
        <dbReference type="ChEBI" id="CHEBI:29108"/>
        <label>1</label>
    </ligand>
</feature>
<dbReference type="AlphaFoldDB" id="A0A453AYI6"/>
<evidence type="ECO:0000256" key="8">
    <source>
        <dbReference type="ARBA" id="ARBA00022617"/>
    </source>
</evidence>
<feature type="binding site" evidence="20">
    <location>
        <position position="285"/>
    </location>
    <ligand>
        <name>Ca(2+)</name>
        <dbReference type="ChEBI" id="CHEBI:29108"/>
        <label>1</label>
    </ligand>
</feature>
<evidence type="ECO:0000259" key="25">
    <source>
        <dbReference type="PROSITE" id="PS50873"/>
    </source>
</evidence>
<feature type="chain" id="PRO_5019289317" description="peroxidase" evidence="24">
    <location>
        <begin position="40"/>
        <end position="530"/>
    </location>
</feature>
<evidence type="ECO:0000256" key="17">
    <source>
        <dbReference type="ARBA" id="ARBA00023324"/>
    </source>
</evidence>
<feature type="disulfide bond" evidence="22">
    <location>
        <begin position="277"/>
        <end position="282"/>
    </location>
</feature>
<feature type="compositionally biased region" description="Low complexity" evidence="23">
    <location>
        <begin position="156"/>
        <end position="182"/>
    </location>
</feature>
<dbReference type="InterPro" id="IPR002016">
    <property type="entry name" value="Haem_peroxidase"/>
</dbReference>
<evidence type="ECO:0000256" key="5">
    <source>
        <dbReference type="ARBA" id="ARBA00012313"/>
    </source>
</evidence>
<evidence type="ECO:0000256" key="24">
    <source>
        <dbReference type="SAM" id="SignalP"/>
    </source>
</evidence>
<feature type="binding site" evidence="20">
    <location>
        <position position="448"/>
    </location>
    <ligand>
        <name>Ca(2+)</name>
        <dbReference type="ChEBI" id="CHEBI:29108"/>
        <label>2</label>
    </ligand>
</feature>
<dbReference type="FunFam" id="1.10.420.10:FF:000006">
    <property type="entry name" value="Peroxidase"/>
    <property type="match status" value="1"/>
</dbReference>
<keyword evidence="11 20" id="KW-0106">Calcium</keyword>
<evidence type="ECO:0000256" key="16">
    <source>
        <dbReference type="ARBA" id="ARBA00023283"/>
    </source>
</evidence>
<dbReference type="FunFam" id="1.10.520.10:FF:000006">
    <property type="entry name" value="Peroxidase"/>
    <property type="match status" value="1"/>
</dbReference>
<keyword evidence="14 22" id="KW-1015">Disulfide bond</keyword>
<comment type="similarity">
    <text evidence="4">Belongs to the peroxidase family. Ascorbate peroxidase subfamily.</text>
</comment>
<evidence type="ECO:0000256" key="1">
    <source>
        <dbReference type="ARBA" id="ARBA00000189"/>
    </source>
</evidence>
<dbReference type="GO" id="GO:0046872">
    <property type="term" value="F:metal ion binding"/>
    <property type="evidence" value="ECO:0007669"/>
    <property type="project" value="UniProtKB-KW"/>
</dbReference>
<feature type="disulfide bond" evidence="22">
    <location>
        <begin position="412"/>
        <end position="438"/>
    </location>
</feature>
<organism evidence="26 27">
    <name type="scientific">Aegilops tauschii subsp. strangulata</name>
    <name type="common">Goatgrass</name>
    <dbReference type="NCBI Taxonomy" id="200361"/>
    <lineage>
        <taxon>Eukaryota</taxon>
        <taxon>Viridiplantae</taxon>
        <taxon>Streptophyta</taxon>
        <taxon>Embryophyta</taxon>
        <taxon>Tracheophyta</taxon>
        <taxon>Spermatophyta</taxon>
        <taxon>Magnoliopsida</taxon>
        <taxon>Liliopsida</taxon>
        <taxon>Poales</taxon>
        <taxon>Poaceae</taxon>
        <taxon>BOP clade</taxon>
        <taxon>Pooideae</taxon>
        <taxon>Triticodae</taxon>
        <taxon>Triticeae</taxon>
        <taxon>Triticinae</taxon>
        <taxon>Aegilops</taxon>
    </lineage>
</organism>
<evidence type="ECO:0000256" key="6">
    <source>
        <dbReference type="ARBA" id="ARBA00022525"/>
    </source>
</evidence>
<dbReference type="GO" id="GO:0020037">
    <property type="term" value="F:heme binding"/>
    <property type="evidence" value="ECO:0007669"/>
    <property type="project" value="InterPro"/>
</dbReference>
<proteinExistence type="inferred from homology"/>
<keyword evidence="7" id="KW-0575">Peroxidase</keyword>
<comment type="cofactor">
    <cofactor evidence="20">
        <name>heme b</name>
        <dbReference type="ChEBI" id="CHEBI:60344"/>
    </cofactor>
    <text evidence="20">Binds 1 heme b (iron(II)-protoporphyrin IX) group per subunit.</text>
</comment>
<keyword evidence="27" id="KW-1185">Reference proteome</keyword>
<comment type="function">
    <text evidence="2">Removal of H(2)O(2), oxidation of toxic reductants, biosynthesis and degradation of lignin, suberization, auxin catabolism, response to environmental stresses such as wounding, pathogen attack and oxidative stress. These functions might be dependent on each isozyme/isoform in each plant tissue.</text>
</comment>
<reference evidence="26" key="5">
    <citation type="journal article" date="2021" name="G3 (Bethesda)">
        <title>Aegilops tauschii genome assembly Aet v5.0 features greater sequence contiguity and improved annotation.</title>
        <authorList>
            <person name="Wang L."/>
            <person name="Zhu T."/>
            <person name="Rodriguez J.C."/>
            <person name="Deal K.R."/>
            <person name="Dubcovsky J."/>
            <person name="McGuire P.E."/>
            <person name="Lux T."/>
            <person name="Spannagl M."/>
            <person name="Mayer K.F.X."/>
            <person name="Baldrich P."/>
            <person name="Meyers B.C."/>
            <person name="Huo N."/>
            <person name="Gu Y.Q."/>
            <person name="Zhou H."/>
            <person name="Devos K.M."/>
            <person name="Bennetzen J.L."/>
            <person name="Unver T."/>
            <person name="Budak H."/>
            <person name="Gulick P.J."/>
            <person name="Galiba G."/>
            <person name="Kalapos B."/>
            <person name="Nelson D.R."/>
            <person name="Li P."/>
            <person name="You F.M."/>
            <person name="Luo M.C."/>
            <person name="Dvorak J."/>
        </authorList>
    </citation>
    <scope>NUCLEOTIDE SEQUENCE [LARGE SCALE GENOMIC DNA]</scope>
    <source>
        <strain evidence="26">cv. AL8/78</strain>
    </source>
</reference>
<feature type="site" description="Transition state stabilizer" evidence="21">
    <location>
        <position position="271"/>
    </location>
</feature>
<evidence type="ECO:0000313" key="27">
    <source>
        <dbReference type="Proteomes" id="UP000015105"/>
    </source>
</evidence>
<comment type="subcellular location">
    <subcellularLocation>
        <location evidence="3">Secreted</location>
    </subcellularLocation>
</comment>
<evidence type="ECO:0000256" key="15">
    <source>
        <dbReference type="ARBA" id="ARBA00023180"/>
    </source>
</evidence>
<name>A0A453AYI6_AEGTS</name>
<feature type="signal peptide" evidence="24">
    <location>
        <begin position="1"/>
        <end position="39"/>
    </location>
</feature>
<dbReference type="EnsemblPlants" id="AET2Gv20304500.2">
    <property type="protein sequence ID" value="AET2Gv20304500.2"/>
    <property type="gene ID" value="AET2Gv20304500"/>
</dbReference>
<dbReference type="InterPro" id="IPR010255">
    <property type="entry name" value="Haem_peroxidase_sf"/>
</dbReference>
<keyword evidence="12" id="KW-0560">Oxidoreductase</keyword>
<evidence type="ECO:0000256" key="13">
    <source>
        <dbReference type="ARBA" id="ARBA00023004"/>
    </source>
</evidence>
<reference evidence="26" key="4">
    <citation type="submission" date="2019-03" db="UniProtKB">
        <authorList>
            <consortium name="EnsemblPlants"/>
        </authorList>
    </citation>
    <scope>IDENTIFICATION</scope>
</reference>
<reference evidence="27" key="1">
    <citation type="journal article" date="2014" name="Science">
        <title>Ancient hybridizations among the ancestral genomes of bread wheat.</title>
        <authorList>
            <consortium name="International Wheat Genome Sequencing Consortium,"/>
            <person name="Marcussen T."/>
            <person name="Sandve S.R."/>
            <person name="Heier L."/>
            <person name="Spannagl M."/>
            <person name="Pfeifer M."/>
            <person name="Jakobsen K.S."/>
            <person name="Wulff B.B."/>
            <person name="Steuernagel B."/>
            <person name="Mayer K.F."/>
            <person name="Olsen O.A."/>
        </authorList>
    </citation>
    <scope>NUCLEOTIDE SEQUENCE [LARGE SCALE GENOMIC DNA]</scope>
    <source>
        <strain evidence="27">cv. AL8/78</strain>
    </source>
</reference>
<evidence type="ECO:0000256" key="14">
    <source>
        <dbReference type="ARBA" id="ARBA00023157"/>
    </source>
</evidence>
<feature type="region of interest" description="Disordered" evidence="23">
    <location>
        <begin position="42"/>
        <end position="230"/>
    </location>
</feature>
<feature type="binding site" evidence="20">
    <location>
        <position position="451"/>
    </location>
    <ligand>
        <name>Ca(2+)</name>
        <dbReference type="ChEBI" id="CHEBI:29108"/>
        <label>2</label>
    </ligand>
</feature>
<keyword evidence="8" id="KW-0349">Heme</keyword>
<dbReference type="InterPro" id="IPR019793">
    <property type="entry name" value="Peroxidases_heam-ligand_BS"/>
</dbReference>
<comment type="cofactor">
    <cofactor evidence="20">
        <name>Ca(2+)</name>
        <dbReference type="ChEBI" id="CHEBI:29108"/>
    </cofactor>
    <text evidence="20">Binds 2 calcium ions per subunit.</text>
</comment>
<keyword evidence="17" id="KW-0376">Hydrogen peroxide</keyword>
<dbReference type="InterPro" id="IPR019794">
    <property type="entry name" value="Peroxidases_AS"/>
</dbReference>
<evidence type="ECO:0000256" key="12">
    <source>
        <dbReference type="ARBA" id="ARBA00023002"/>
    </source>
</evidence>
<evidence type="ECO:0000256" key="23">
    <source>
        <dbReference type="SAM" id="MobiDB-lite"/>
    </source>
</evidence>
<dbReference type="PRINTS" id="PR00461">
    <property type="entry name" value="PLPEROXIDASE"/>
</dbReference>
<evidence type="ECO:0000256" key="21">
    <source>
        <dbReference type="PIRSR" id="PIRSR600823-4"/>
    </source>
</evidence>
<feature type="binding site" evidence="20">
    <location>
        <position position="298"/>
    </location>
    <ligand>
        <name>Ca(2+)</name>
        <dbReference type="ChEBI" id="CHEBI:29108"/>
        <label>1</label>
    </ligand>
</feature>
<feature type="disulfide bond" evidence="22">
    <location>
        <begin position="244"/>
        <end position="324"/>
    </location>
</feature>
<protein>
    <recommendedName>
        <fullName evidence="5">peroxidase</fullName>
        <ecNumber evidence="5">1.11.1.7</ecNumber>
    </recommendedName>
</protein>
<feature type="domain" description="Plant heme peroxidase family profile" evidence="25">
    <location>
        <begin position="234"/>
        <end position="528"/>
    </location>
</feature>
<dbReference type="Proteomes" id="UP000015105">
    <property type="component" value="Chromosome 2D"/>
</dbReference>
<evidence type="ECO:0000256" key="18">
    <source>
        <dbReference type="PIRSR" id="PIRSR600823-1"/>
    </source>
</evidence>
<dbReference type="Gramene" id="AET2Gv20304500.2">
    <property type="protein sequence ID" value="AET2Gv20304500.2"/>
    <property type="gene ID" value="AET2Gv20304500"/>
</dbReference>
<dbReference type="GO" id="GO:0005576">
    <property type="term" value="C:extracellular region"/>
    <property type="evidence" value="ECO:0007669"/>
    <property type="project" value="UniProtKB-SubCell"/>
</dbReference>
<dbReference type="InterPro" id="IPR033905">
    <property type="entry name" value="Secretory_peroxidase"/>
</dbReference>
<dbReference type="GO" id="GO:0140825">
    <property type="term" value="F:lactoperoxidase activity"/>
    <property type="evidence" value="ECO:0007669"/>
    <property type="project" value="UniProtKB-EC"/>
</dbReference>
<feature type="binding site" evidence="20">
    <location>
        <position position="456"/>
    </location>
    <ligand>
        <name>Ca(2+)</name>
        <dbReference type="ChEBI" id="CHEBI:29108"/>
        <label>2</label>
    </ligand>
</feature>
<keyword evidence="16" id="KW-0873">Pyrrolidone carboxylic acid</keyword>
<feature type="binding site" evidence="19">
    <location>
        <position position="375"/>
    </location>
    <ligand>
        <name>substrate</name>
    </ligand>
</feature>
<feature type="compositionally biased region" description="Low complexity" evidence="23">
    <location>
        <begin position="67"/>
        <end position="86"/>
    </location>
</feature>
<feature type="binding site" evidence="20">
    <location>
        <position position="276"/>
    </location>
    <ligand>
        <name>Ca(2+)</name>
        <dbReference type="ChEBI" id="CHEBI:29108"/>
        <label>1</label>
    </ligand>
</feature>
<accession>A0A453AYI6</accession>
<evidence type="ECO:0000256" key="7">
    <source>
        <dbReference type="ARBA" id="ARBA00022559"/>
    </source>
</evidence>